<reference evidence="2 3" key="1">
    <citation type="submission" date="2020-08" db="EMBL/GenBank/DDBJ databases">
        <title>Functional genomics of gut bacteria from endangered species of beetles.</title>
        <authorList>
            <person name="Carlos-Shanley C."/>
        </authorList>
    </citation>
    <scope>NUCLEOTIDE SEQUENCE [LARGE SCALE GENOMIC DNA]</scope>
    <source>
        <strain evidence="2 3">S00070</strain>
    </source>
</reference>
<organism evidence="2 3">
    <name type="scientific">Arcicella rosea</name>
    <dbReference type="NCBI Taxonomy" id="502909"/>
    <lineage>
        <taxon>Bacteria</taxon>
        <taxon>Pseudomonadati</taxon>
        <taxon>Bacteroidota</taxon>
        <taxon>Cytophagia</taxon>
        <taxon>Cytophagales</taxon>
        <taxon>Flectobacillaceae</taxon>
        <taxon>Arcicella</taxon>
    </lineage>
</organism>
<proteinExistence type="predicted"/>
<protein>
    <recommendedName>
        <fullName evidence="1">DUF5916 domain-containing protein</fullName>
    </recommendedName>
</protein>
<feature type="domain" description="DUF5916" evidence="1">
    <location>
        <begin position="8"/>
        <end position="58"/>
    </location>
</feature>
<evidence type="ECO:0000313" key="3">
    <source>
        <dbReference type="Proteomes" id="UP000524404"/>
    </source>
</evidence>
<comment type="caution">
    <text evidence="2">The sequence shown here is derived from an EMBL/GenBank/DDBJ whole genome shotgun (WGS) entry which is preliminary data.</text>
</comment>
<gene>
    <name evidence="2" type="ORF">HNP25_001643</name>
</gene>
<dbReference type="InterPro" id="IPR045670">
    <property type="entry name" value="DUF5916"/>
</dbReference>
<dbReference type="AlphaFoldDB" id="A0A841EU69"/>
<dbReference type="Proteomes" id="UP000524404">
    <property type="component" value="Unassembled WGS sequence"/>
</dbReference>
<keyword evidence="3" id="KW-1185">Reference proteome</keyword>
<dbReference type="RefSeq" id="WP_184133054.1">
    <property type="nucleotide sequence ID" value="NZ_JACHKT010000009.1"/>
</dbReference>
<name>A0A841EU69_9BACT</name>
<accession>A0A841EU69</accession>
<evidence type="ECO:0000313" key="2">
    <source>
        <dbReference type="EMBL" id="MBB6002991.1"/>
    </source>
</evidence>
<dbReference type="Pfam" id="PF19313">
    <property type="entry name" value="DUF5916"/>
    <property type="match status" value="1"/>
</dbReference>
<evidence type="ECO:0000259" key="1">
    <source>
        <dbReference type="Pfam" id="PF19313"/>
    </source>
</evidence>
<sequence length="58" mass="6292">MGCTSKNFQDGSATSIRKGIGQYAKTALSSALHLDLTVNPDFSQVDVDKQVTNLSRFE</sequence>
<dbReference type="EMBL" id="JACHKT010000009">
    <property type="protein sequence ID" value="MBB6002991.1"/>
    <property type="molecule type" value="Genomic_DNA"/>
</dbReference>